<keyword evidence="3" id="KW-0808">Transferase</keyword>
<dbReference type="InterPro" id="IPR016064">
    <property type="entry name" value="NAD/diacylglycerol_kinase_sf"/>
</dbReference>
<evidence type="ECO:0000313" key="3">
    <source>
        <dbReference type="EMBL" id="ADB49323.1"/>
    </source>
</evidence>
<dbReference type="GO" id="GO:0016301">
    <property type="term" value="F:kinase activity"/>
    <property type="evidence" value="ECO:0007669"/>
    <property type="project" value="UniProtKB-KW"/>
</dbReference>
<dbReference type="HOGENOM" id="CLU_045532_4_1_11"/>
<dbReference type="SUPFAM" id="SSF111331">
    <property type="entry name" value="NAD kinase/diacylglycerol kinase-like"/>
    <property type="match status" value="1"/>
</dbReference>
<evidence type="ECO:0000256" key="1">
    <source>
        <dbReference type="SAM" id="Phobius"/>
    </source>
</evidence>
<keyword evidence="1" id="KW-0812">Transmembrane</keyword>
<name>D3FBF4_CONWI</name>
<dbReference type="RefSeq" id="WP_012932376.1">
    <property type="nucleotide sequence ID" value="NC_013739.1"/>
</dbReference>
<keyword evidence="1" id="KW-0472">Membrane</keyword>
<protein>
    <submittedName>
        <fullName evidence="3">Diacylglycerol kinase catalytic region</fullName>
    </submittedName>
</protein>
<evidence type="ECO:0000259" key="2">
    <source>
        <dbReference type="PROSITE" id="PS50146"/>
    </source>
</evidence>
<organism evidence="3 4">
    <name type="scientific">Conexibacter woesei (strain DSM 14684 / CCUG 47730 / CIP 108061 / JCM 11494 / NBRC 100937 / ID131577)</name>
    <dbReference type="NCBI Taxonomy" id="469383"/>
    <lineage>
        <taxon>Bacteria</taxon>
        <taxon>Bacillati</taxon>
        <taxon>Actinomycetota</taxon>
        <taxon>Thermoleophilia</taxon>
        <taxon>Solirubrobacterales</taxon>
        <taxon>Conexibacteraceae</taxon>
        <taxon>Conexibacter</taxon>
    </lineage>
</organism>
<gene>
    <name evidence="3" type="ordered locus">Cwoe_0890</name>
</gene>
<dbReference type="Gene3D" id="2.60.200.40">
    <property type="match status" value="1"/>
</dbReference>
<feature type="transmembrane region" description="Helical" evidence="1">
    <location>
        <begin position="59"/>
        <end position="78"/>
    </location>
</feature>
<keyword evidence="3" id="KW-0418">Kinase</keyword>
<dbReference type="Gene3D" id="3.40.50.10330">
    <property type="entry name" value="Probable inorganic polyphosphate/atp-NAD kinase, domain 1"/>
    <property type="match status" value="1"/>
</dbReference>
<reference evidence="3 4" key="1">
    <citation type="journal article" date="2010" name="Stand. Genomic Sci.">
        <title>Complete genome sequence of Conexibacter woesei type strain (ID131577).</title>
        <authorList>
            <person name="Pukall R."/>
            <person name="Lapidus A."/>
            <person name="Glavina Del Rio T."/>
            <person name="Copeland A."/>
            <person name="Tice H."/>
            <person name="Cheng J.-F."/>
            <person name="Lucas S."/>
            <person name="Chen F."/>
            <person name="Nolan M."/>
            <person name="Bruce D."/>
            <person name="Goodwin L."/>
            <person name="Pitluck S."/>
            <person name="Mavromatis K."/>
            <person name="Ivanova N."/>
            <person name="Ovchinnikova G."/>
            <person name="Pati A."/>
            <person name="Chen A."/>
            <person name="Palaniappan K."/>
            <person name="Land M."/>
            <person name="Hauser L."/>
            <person name="Chang Y.-J."/>
            <person name="Jeffries C.D."/>
            <person name="Chain P."/>
            <person name="Meincke L."/>
            <person name="Sims D."/>
            <person name="Brettin T."/>
            <person name="Detter J.C."/>
            <person name="Rohde M."/>
            <person name="Goeker M."/>
            <person name="Bristow J."/>
            <person name="Eisen J.A."/>
            <person name="Markowitz V."/>
            <person name="Kyrpides N.C."/>
            <person name="Klenk H.-P."/>
            <person name="Hugenholtz P."/>
        </authorList>
    </citation>
    <scope>NUCLEOTIDE SEQUENCE [LARGE SCALE GENOMIC DNA]</scope>
    <source>
        <strain evidence="4">DSM 14684 / CIP 108061 / JCM 11494 / NBRC 100937 / ID131577</strain>
    </source>
</reference>
<feature type="transmembrane region" description="Helical" evidence="1">
    <location>
        <begin position="32"/>
        <end position="52"/>
    </location>
</feature>
<sequence precursor="true">MSRQRAAAIAALALGAGGLALAVVVAVQDFPRGPLALVCVAVAATAAWYGLLRTGAARGTALLVAALGVGGALALLAADRPLEEALVVAALALSVVAARAAFAVHTHLPHRPAPQRPVLFYNPKSGGGKAERFSLASEARARGIEPIELGAPDWDLERLVRDAVADGADGLAMAGGDGSQAVVAAIAAELDLPYACVPAGTRNHFALDLGVDRDDVVGALDAFVRGGERRVDLAEVNGQVFVNNVSLGLYAEAVQRPGYREAKLRTILGTLPDVLGPEGTGLDLRWTGPGGHEHRSGAAILVSNNRYRLGRAVGSGTRPSIEDGLLGITVAGAPTGRGGRGRLPQRPWREWTAPQFEVAADHPVPAGVDGEAVQLEPPLRFHIRPGVLRVRVARQHPGASPSATLPDGLRQSARALARIALSNEPTTKES</sequence>
<dbReference type="KEGG" id="cwo:Cwoe_0890"/>
<dbReference type="InterPro" id="IPR001206">
    <property type="entry name" value="Diacylglycerol_kinase_cat_dom"/>
</dbReference>
<reference evidence="4" key="2">
    <citation type="submission" date="2010-01" db="EMBL/GenBank/DDBJ databases">
        <title>The complete genome of Conexibacter woesei DSM 14684.</title>
        <authorList>
            <consortium name="US DOE Joint Genome Institute (JGI-PGF)"/>
            <person name="Lucas S."/>
            <person name="Copeland A."/>
            <person name="Lapidus A."/>
            <person name="Glavina del Rio T."/>
            <person name="Dalin E."/>
            <person name="Tice H."/>
            <person name="Bruce D."/>
            <person name="Goodwin L."/>
            <person name="Pitluck S."/>
            <person name="Kyrpides N."/>
            <person name="Mavromatis K."/>
            <person name="Ivanova N."/>
            <person name="Mikhailova N."/>
            <person name="Chertkov O."/>
            <person name="Brettin T."/>
            <person name="Detter J.C."/>
            <person name="Han C."/>
            <person name="Larimer F."/>
            <person name="Land M."/>
            <person name="Hauser L."/>
            <person name="Markowitz V."/>
            <person name="Cheng J.-F."/>
            <person name="Hugenholtz P."/>
            <person name="Woyke T."/>
            <person name="Wu D."/>
            <person name="Pukall R."/>
            <person name="Steenblock K."/>
            <person name="Schneider S."/>
            <person name="Klenk H.-P."/>
            <person name="Eisen J.A."/>
        </authorList>
    </citation>
    <scope>NUCLEOTIDE SEQUENCE [LARGE SCALE GENOMIC DNA]</scope>
    <source>
        <strain evidence="4">DSM 14684 / CIP 108061 / JCM 11494 / NBRC 100937 / ID131577</strain>
    </source>
</reference>
<dbReference type="AlphaFoldDB" id="D3FBF4"/>
<dbReference type="STRING" id="469383.Cwoe_0890"/>
<dbReference type="OrthoDB" id="3208200at2"/>
<feature type="domain" description="DAGKc" evidence="2">
    <location>
        <begin position="112"/>
        <end position="240"/>
    </location>
</feature>
<dbReference type="InterPro" id="IPR017438">
    <property type="entry name" value="ATP-NAD_kinase_N"/>
</dbReference>
<dbReference type="EMBL" id="CP001854">
    <property type="protein sequence ID" value="ADB49323.1"/>
    <property type="molecule type" value="Genomic_DNA"/>
</dbReference>
<accession>D3FBF4</accession>
<proteinExistence type="predicted"/>
<dbReference type="Pfam" id="PF00781">
    <property type="entry name" value="DAGK_cat"/>
    <property type="match status" value="1"/>
</dbReference>
<keyword evidence="4" id="KW-1185">Reference proteome</keyword>
<dbReference type="PROSITE" id="PS50146">
    <property type="entry name" value="DAGK"/>
    <property type="match status" value="1"/>
</dbReference>
<dbReference type="eggNOG" id="COG1597">
    <property type="taxonomic scope" value="Bacteria"/>
</dbReference>
<keyword evidence="1" id="KW-1133">Transmembrane helix</keyword>
<dbReference type="Proteomes" id="UP000008229">
    <property type="component" value="Chromosome"/>
</dbReference>
<evidence type="ECO:0000313" key="4">
    <source>
        <dbReference type="Proteomes" id="UP000008229"/>
    </source>
</evidence>